<dbReference type="GO" id="GO:0004851">
    <property type="term" value="F:uroporphyrin-III C-methyltransferase activity"/>
    <property type="evidence" value="ECO:0007669"/>
    <property type="project" value="UniProtKB-EC"/>
</dbReference>
<dbReference type="RefSeq" id="WP_306681796.1">
    <property type="nucleotide sequence ID" value="NZ_JAVDBT010000022.1"/>
</dbReference>
<evidence type="ECO:0000256" key="7">
    <source>
        <dbReference type="ARBA" id="ARBA00025705"/>
    </source>
</evidence>
<dbReference type="NCBIfam" id="NF004790">
    <property type="entry name" value="PRK06136.1"/>
    <property type="match status" value="1"/>
</dbReference>
<keyword evidence="3 8" id="KW-0489">Methyltransferase</keyword>
<evidence type="ECO:0000256" key="6">
    <source>
        <dbReference type="ARBA" id="ARBA00023244"/>
    </source>
</evidence>
<dbReference type="InterPro" id="IPR003043">
    <property type="entry name" value="Uropor_MeTrfase_CS"/>
</dbReference>
<dbReference type="EMBL" id="JAVDBT010000022">
    <property type="protein sequence ID" value="MDQ2068092.1"/>
    <property type="molecule type" value="Genomic_DNA"/>
</dbReference>
<dbReference type="Pfam" id="PF00590">
    <property type="entry name" value="TP_methylase"/>
    <property type="match status" value="1"/>
</dbReference>
<dbReference type="NCBIfam" id="TIGR01469">
    <property type="entry name" value="cobA_cysG_Cterm"/>
    <property type="match status" value="1"/>
</dbReference>
<evidence type="ECO:0000313" key="11">
    <source>
        <dbReference type="Proteomes" id="UP001239680"/>
    </source>
</evidence>
<organism evidence="10 11">
    <name type="scientific">Pseudogemmobacter lacusdianii</name>
    <dbReference type="NCBI Taxonomy" id="3069608"/>
    <lineage>
        <taxon>Bacteria</taxon>
        <taxon>Pseudomonadati</taxon>
        <taxon>Pseudomonadota</taxon>
        <taxon>Alphaproteobacteria</taxon>
        <taxon>Rhodobacterales</taxon>
        <taxon>Paracoccaceae</taxon>
        <taxon>Pseudogemmobacter</taxon>
    </lineage>
</organism>
<evidence type="ECO:0000256" key="8">
    <source>
        <dbReference type="RuleBase" id="RU003960"/>
    </source>
</evidence>
<evidence type="ECO:0000256" key="2">
    <source>
        <dbReference type="ARBA" id="ARBA00012162"/>
    </source>
</evidence>
<evidence type="ECO:0000256" key="1">
    <source>
        <dbReference type="ARBA" id="ARBA00005879"/>
    </source>
</evidence>
<comment type="similarity">
    <text evidence="1 8">Belongs to the precorrin methyltransferase family.</text>
</comment>
<comment type="caution">
    <text evidence="10">The sequence shown here is derived from an EMBL/GenBank/DDBJ whole genome shotgun (WGS) entry which is preliminary data.</text>
</comment>
<protein>
    <recommendedName>
        <fullName evidence="2">uroporphyrinogen-III C-methyltransferase</fullName>
        <ecNumber evidence="2">2.1.1.107</ecNumber>
    </recommendedName>
</protein>
<dbReference type="InterPro" id="IPR050161">
    <property type="entry name" value="Siro_Cobalamin_biosynth"/>
</dbReference>
<dbReference type="InterPro" id="IPR014776">
    <property type="entry name" value="4pyrrole_Mease_sub2"/>
</dbReference>
<dbReference type="CDD" id="cd11642">
    <property type="entry name" value="SUMT"/>
    <property type="match status" value="1"/>
</dbReference>
<sequence>MPQFHPVFFVGAGPGSADHLTMAAARALSAAEVVIHDRLVGAEVLELAPPQARRIDVGKEGFGASTAQSEINRILVEAAQSGARVVRLKGGDCGVFGRLDEEIEALEAQGLIFRILPGLTTASVAAAAIGQSLTKRGRNTGLRILTGHVMEGFAEQDWRGLARPGEVAAIYMGKKSARYLQGRLMMHGASPETAVTVVENVSRDDQRILSATLATLPTAVAELSGPAILLYGLAPRAAAPAIDQLKEARA</sequence>
<proteinExistence type="inferred from homology"/>
<evidence type="ECO:0000256" key="5">
    <source>
        <dbReference type="ARBA" id="ARBA00022691"/>
    </source>
</evidence>
<keyword evidence="6" id="KW-0627">Porphyrin biosynthesis</keyword>
<comment type="pathway">
    <text evidence="7">Porphyrin-containing compound metabolism; siroheme biosynthesis; precorrin-2 from uroporphyrinogen III: step 1/1.</text>
</comment>
<dbReference type="InterPro" id="IPR000878">
    <property type="entry name" value="4pyrrol_Mease"/>
</dbReference>
<keyword evidence="4 8" id="KW-0808">Transferase</keyword>
<dbReference type="SUPFAM" id="SSF53790">
    <property type="entry name" value="Tetrapyrrole methylase"/>
    <property type="match status" value="1"/>
</dbReference>
<dbReference type="Proteomes" id="UP001239680">
    <property type="component" value="Unassembled WGS sequence"/>
</dbReference>
<evidence type="ECO:0000256" key="3">
    <source>
        <dbReference type="ARBA" id="ARBA00022603"/>
    </source>
</evidence>
<evidence type="ECO:0000259" key="9">
    <source>
        <dbReference type="Pfam" id="PF00590"/>
    </source>
</evidence>
<dbReference type="EC" id="2.1.1.107" evidence="2"/>
<feature type="domain" description="Tetrapyrrole methylase" evidence="9">
    <location>
        <begin position="7"/>
        <end position="216"/>
    </location>
</feature>
<evidence type="ECO:0000313" key="10">
    <source>
        <dbReference type="EMBL" id="MDQ2068092.1"/>
    </source>
</evidence>
<dbReference type="PROSITE" id="PS00840">
    <property type="entry name" value="SUMT_2"/>
    <property type="match status" value="1"/>
</dbReference>
<dbReference type="InterPro" id="IPR035996">
    <property type="entry name" value="4pyrrol_Methylase_sf"/>
</dbReference>
<dbReference type="InterPro" id="IPR014777">
    <property type="entry name" value="4pyrrole_Mease_sub1"/>
</dbReference>
<name>A0ABU0W250_9RHOB</name>
<dbReference type="Gene3D" id="3.40.1010.10">
    <property type="entry name" value="Cobalt-precorrin-4 Transmethylase, Domain 1"/>
    <property type="match status" value="1"/>
</dbReference>
<dbReference type="Gene3D" id="3.30.950.10">
    <property type="entry name" value="Methyltransferase, Cobalt-precorrin-4 Transmethylase, Domain 2"/>
    <property type="match status" value="1"/>
</dbReference>
<dbReference type="InterPro" id="IPR006366">
    <property type="entry name" value="CobA/CysG_C"/>
</dbReference>
<gene>
    <name evidence="10" type="primary">cobA</name>
    <name evidence="10" type="ORF">Q9295_17100</name>
</gene>
<dbReference type="PANTHER" id="PTHR45790">
    <property type="entry name" value="SIROHEME SYNTHASE-RELATED"/>
    <property type="match status" value="1"/>
</dbReference>
<accession>A0ABU0W250</accession>
<keyword evidence="5" id="KW-0949">S-adenosyl-L-methionine</keyword>
<reference evidence="10 11" key="1">
    <citation type="submission" date="2023-08" db="EMBL/GenBank/DDBJ databases">
        <title>Characterization of two Paracoccaceae strains isolated from Phycosphere and proposal of Xinfangfangia lacusdiani sp. nov.</title>
        <authorList>
            <person name="Deng Y."/>
            <person name="Zhang Y.Q."/>
        </authorList>
    </citation>
    <scope>NUCLEOTIDE SEQUENCE [LARGE SCALE GENOMIC DNA]</scope>
    <source>
        <strain evidence="10 11">CPCC 101601</strain>
    </source>
</reference>
<dbReference type="GO" id="GO:0032259">
    <property type="term" value="P:methylation"/>
    <property type="evidence" value="ECO:0007669"/>
    <property type="project" value="UniProtKB-KW"/>
</dbReference>
<keyword evidence="11" id="KW-1185">Reference proteome</keyword>
<dbReference type="PANTHER" id="PTHR45790:SF3">
    <property type="entry name" value="S-ADENOSYL-L-METHIONINE-DEPENDENT UROPORPHYRINOGEN III METHYLTRANSFERASE, CHLOROPLASTIC"/>
    <property type="match status" value="1"/>
</dbReference>
<evidence type="ECO:0000256" key="4">
    <source>
        <dbReference type="ARBA" id="ARBA00022679"/>
    </source>
</evidence>